<feature type="domain" description="DUF8201" evidence="2">
    <location>
        <begin position="1"/>
        <end position="439"/>
    </location>
</feature>
<feature type="transmembrane region" description="Helical" evidence="1">
    <location>
        <begin position="101"/>
        <end position="120"/>
    </location>
</feature>
<reference evidence="3 4" key="1">
    <citation type="submission" date="2011-04" db="EMBL/GenBank/DDBJ databases">
        <title>The Genome Sequence of Dysgonomonas gadei ATCC BAA-286.</title>
        <authorList>
            <consortium name="The Broad Institute Genome Sequencing Platform"/>
            <person name="Earl A."/>
            <person name="Ward D."/>
            <person name="Feldgarden M."/>
            <person name="Gevers D."/>
            <person name="Pudlo N."/>
            <person name="Martens E."/>
            <person name="Allen-Vercoe E."/>
            <person name="Young S.K."/>
            <person name="Zeng Q."/>
            <person name="Gargeya S."/>
            <person name="Fitzgerald M."/>
            <person name="Haas B."/>
            <person name="Abouelleil A."/>
            <person name="Alvarado L."/>
            <person name="Arachchi H.M."/>
            <person name="Berlin A."/>
            <person name="Brown A."/>
            <person name="Chapman S.B."/>
            <person name="Chen Z."/>
            <person name="Dunbar C."/>
            <person name="Freedman E."/>
            <person name="Gearin G."/>
            <person name="Gellesch M."/>
            <person name="Goldberg J."/>
            <person name="Griggs A."/>
            <person name="Gujja S."/>
            <person name="Heiman D."/>
            <person name="Howarth C."/>
            <person name="Larson L."/>
            <person name="Lui A."/>
            <person name="MacDonald P.J.P."/>
            <person name="Mehta T."/>
            <person name="Montmayeur A."/>
            <person name="Murphy C."/>
            <person name="Neiman D."/>
            <person name="Pearson M."/>
            <person name="Priest M."/>
            <person name="Roberts A."/>
            <person name="Saif S."/>
            <person name="Shea T."/>
            <person name="Shenoy N."/>
            <person name="Sisk P."/>
            <person name="Stolte C."/>
            <person name="Sykes S."/>
            <person name="Yandava C."/>
            <person name="Wortman J."/>
            <person name="Nusbaum C."/>
            <person name="Birren B."/>
        </authorList>
    </citation>
    <scope>NUCLEOTIDE SEQUENCE [LARGE SCALE GENOMIC DNA]</scope>
    <source>
        <strain evidence="3 4">ATCC BAA-286</strain>
    </source>
</reference>
<feature type="transmembrane region" description="Helical" evidence="1">
    <location>
        <begin position="257"/>
        <end position="287"/>
    </location>
</feature>
<protein>
    <recommendedName>
        <fullName evidence="2">DUF8201 domain-containing protein</fullName>
    </recommendedName>
</protein>
<dbReference type="InterPro" id="IPR058065">
    <property type="entry name" value="LIC_10190-like"/>
</dbReference>
<feature type="transmembrane region" description="Helical" evidence="1">
    <location>
        <begin position="410"/>
        <end position="428"/>
    </location>
</feature>
<evidence type="ECO:0000313" key="3">
    <source>
        <dbReference type="EMBL" id="EGK01626.1"/>
    </source>
</evidence>
<dbReference type="NCBIfam" id="NF047510">
    <property type="entry name" value="LIC_10190_fam"/>
    <property type="match status" value="1"/>
</dbReference>
<proteinExistence type="predicted"/>
<dbReference type="Proteomes" id="UP000004913">
    <property type="component" value="Unassembled WGS sequence"/>
</dbReference>
<dbReference type="EMBL" id="ADLV01000025">
    <property type="protein sequence ID" value="EGK01626.1"/>
    <property type="molecule type" value="Genomic_DNA"/>
</dbReference>
<feature type="transmembrane region" description="Helical" evidence="1">
    <location>
        <begin position="294"/>
        <end position="322"/>
    </location>
</feature>
<feature type="transmembrane region" description="Helical" evidence="1">
    <location>
        <begin position="434"/>
        <end position="454"/>
    </location>
</feature>
<feature type="transmembrane region" description="Helical" evidence="1">
    <location>
        <begin position="64"/>
        <end position="80"/>
    </location>
</feature>
<keyword evidence="1" id="KW-0472">Membrane</keyword>
<evidence type="ECO:0000256" key="1">
    <source>
        <dbReference type="SAM" id="Phobius"/>
    </source>
</evidence>
<keyword evidence="4" id="KW-1185">Reference proteome</keyword>
<dbReference type="InterPro" id="IPR058514">
    <property type="entry name" value="DUF8201"/>
</dbReference>
<sequence length="607" mass="70254">MLAVLLSWSIIFYILFSAGDILIFLYNKICRTKERYGFLDTFILGICFVSAILSLTSIWLPSNHYILFTFGIITITYWLIQRNRLRSYIITFTNMVKNLKPIHKILFPIVFIAILIYILFPSGFFDSILYHQQNIRWNEEYSAVPGLGNLEDRFGFNSNYLLLSAIFSFRFIFGEAVYTVQSLLYALILCWIIIFNISASKGSLKFLILLILFLCIVPIDGYMLSDTSTDIIPFLCLFYYIARTSLNPGWINEKPLLAFILPITLITYKLSSAIFCLVCLIILLGLIKQHKNRIITFLLSAFFLIISFWCIRNVIITGYLVYPVYQIDLFNFDWKMPQTALVLQKIHIYEWAKYIFDIETIGMVFDVGLRGNIVIFGSLCINLLIFATVLVSPTFILYCLFHKKSINKNLYFIYGVSVSCIIFGLISAPDFRFMNGYIFGCAFLLICISLSVINKLNVLFTNAGKIITPILILGLLFFCIWIKQQNILSAYKADRLKGLMFLPANLKEDTFDEYKMGNTTIYLTKNPYAATYDKLPSTNPQGLPFYPYTGNKMQSIETIELRGKTLQDGFRTKEEYTNILNENTGKYIEQYLIEHRKKYPEGYFNNK</sequence>
<gene>
    <name evidence="3" type="ORF">HMPREF9455_02158</name>
</gene>
<feature type="transmembrane region" description="Helical" evidence="1">
    <location>
        <begin position="6"/>
        <end position="26"/>
    </location>
</feature>
<dbReference type="HOGENOM" id="CLU_446016_0_0_10"/>
<dbReference type="Pfam" id="PF26626">
    <property type="entry name" value="DUF8201"/>
    <property type="match status" value="1"/>
</dbReference>
<keyword evidence="1" id="KW-0812">Transmembrane</keyword>
<feature type="transmembrane region" description="Helical" evidence="1">
    <location>
        <begin position="373"/>
        <end position="398"/>
    </location>
</feature>
<accession>F5IYJ1</accession>
<feature type="transmembrane region" description="Helical" evidence="1">
    <location>
        <begin position="466"/>
        <end position="483"/>
    </location>
</feature>
<dbReference type="STRING" id="742766.HMPREF9455_02158"/>
<dbReference type="OrthoDB" id="344987at2"/>
<keyword evidence="1" id="KW-1133">Transmembrane helix</keyword>
<feature type="transmembrane region" description="Helical" evidence="1">
    <location>
        <begin position="182"/>
        <end position="200"/>
    </location>
</feature>
<comment type="caution">
    <text evidence="3">The sequence shown here is derived from an EMBL/GenBank/DDBJ whole genome shotgun (WGS) entry which is preliminary data.</text>
</comment>
<feature type="transmembrane region" description="Helical" evidence="1">
    <location>
        <begin position="206"/>
        <end position="224"/>
    </location>
</feature>
<name>F5IYJ1_9BACT</name>
<feature type="transmembrane region" description="Helical" evidence="1">
    <location>
        <begin position="38"/>
        <end position="58"/>
    </location>
</feature>
<dbReference type="RefSeq" id="WP_006799687.1">
    <property type="nucleotide sequence ID" value="NZ_GL891983.1"/>
</dbReference>
<evidence type="ECO:0000313" key="4">
    <source>
        <dbReference type="Proteomes" id="UP000004913"/>
    </source>
</evidence>
<dbReference type="eggNOG" id="ENOG5032SWY">
    <property type="taxonomic scope" value="Bacteria"/>
</dbReference>
<evidence type="ECO:0000259" key="2">
    <source>
        <dbReference type="Pfam" id="PF26626"/>
    </source>
</evidence>
<organism evidence="3 4">
    <name type="scientific">Dysgonomonas gadei ATCC BAA-286</name>
    <dbReference type="NCBI Taxonomy" id="742766"/>
    <lineage>
        <taxon>Bacteria</taxon>
        <taxon>Pseudomonadati</taxon>
        <taxon>Bacteroidota</taxon>
        <taxon>Bacteroidia</taxon>
        <taxon>Bacteroidales</taxon>
        <taxon>Dysgonomonadaceae</taxon>
        <taxon>Dysgonomonas</taxon>
    </lineage>
</organism>
<dbReference type="AlphaFoldDB" id="F5IYJ1"/>